<organism evidence="4 5">
    <name type="scientific">Peptoniphilus stercorisuis</name>
    <dbReference type="NCBI Taxonomy" id="1436965"/>
    <lineage>
        <taxon>Bacteria</taxon>
        <taxon>Bacillati</taxon>
        <taxon>Bacillota</taxon>
        <taxon>Tissierellia</taxon>
        <taxon>Tissierellales</taxon>
        <taxon>Peptoniphilaceae</taxon>
        <taxon>Peptoniphilus</taxon>
    </lineage>
</organism>
<evidence type="ECO:0000259" key="3">
    <source>
        <dbReference type="Pfam" id="PF26018"/>
    </source>
</evidence>
<gene>
    <name evidence="4" type="ORF">J2Z71_000732</name>
</gene>
<keyword evidence="1" id="KW-0812">Transmembrane</keyword>
<dbReference type="Pfam" id="PF26018">
    <property type="entry name" value="BSH_RND_rel"/>
    <property type="match status" value="1"/>
</dbReference>
<protein>
    <submittedName>
        <fullName evidence="4">Membrane fusion protein</fullName>
    </submittedName>
</protein>
<keyword evidence="5" id="KW-1185">Reference proteome</keyword>
<evidence type="ECO:0000256" key="1">
    <source>
        <dbReference type="SAM" id="Phobius"/>
    </source>
</evidence>
<evidence type="ECO:0000259" key="2">
    <source>
        <dbReference type="Pfam" id="PF26011"/>
    </source>
</evidence>
<dbReference type="InterPro" id="IPR058709">
    <property type="entry name" value="BSH_RND-rel"/>
</dbReference>
<evidence type="ECO:0000313" key="5">
    <source>
        <dbReference type="Proteomes" id="UP001519306"/>
    </source>
</evidence>
<feature type="domain" description="RND related beta-barrel" evidence="2">
    <location>
        <begin position="262"/>
        <end position="333"/>
    </location>
</feature>
<feature type="transmembrane region" description="Helical" evidence="1">
    <location>
        <begin position="12"/>
        <end position="29"/>
    </location>
</feature>
<dbReference type="RefSeq" id="WP_425351658.1">
    <property type="nucleotide sequence ID" value="NZ_JAGGLJ010000005.1"/>
</dbReference>
<comment type="caution">
    <text evidence="4">The sequence shown here is derived from an EMBL/GenBank/DDBJ whole genome shotgun (WGS) entry which is preliminary data.</text>
</comment>
<accession>A0ABS4KBQ3</accession>
<sequence>MENKRKKTNYKFRRFIGIILLILIIFFVYKSIRGKTYTNHKTAFPTFTLYKDEVDAKSYNILKEKVYYSNADGIALYNASEGQKVPVIYDIVVINLMNDVSSLKDELIKVNSALNYKLNKKPTEKISEEEIESIKKIQKDIRDENLLQAIEDINNLDLNTKQSISISELTELMNLSVEELNSKKQELLKQISRSNIYYQAEYSGIVSYKIDGLEKYYKPDDLSIYTRDYLREHSRRIENETKTQVEKGDMLFKLIDNFSYNMALSIEDLSSLGDIKIGDKLNVELSENNIIRGNVAKINKSKDKSGVVILYLDEMIDKLYSERIRNVKIVKSKQKCYKIPKSAIIKRKGIFGVYVQEIHGLVKFVPIDVIQPLNSSSYVSSGDKNGVIKISDKEYKTITINDSIVLNPKTVDDSQILN</sequence>
<dbReference type="EMBL" id="JAGGLJ010000005">
    <property type="protein sequence ID" value="MBP2025207.1"/>
    <property type="molecule type" value="Genomic_DNA"/>
</dbReference>
<reference evidence="4 5" key="1">
    <citation type="submission" date="2021-03" db="EMBL/GenBank/DDBJ databases">
        <title>Genomic Encyclopedia of Type Strains, Phase IV (KMG-IV): sequencing the most valuable type-strain genomes for metagenomic binning, comparative biology and taxonomic classification.</title>
        <authorList>
            <person name="Goeker M."/>
        </authorList>
    </citation>
    <scope>NUCLEOTIDE SEQUENCE [LARGE SCALE GENOMIC DNA]</scope>
    <source>
        <strain evidence="4 5">DSM 27563</strain>
    </source>
</reference>
<evidence type="ECO:0000313" key="4">
    <source>
        <dbReference type="EMBL" id="MBP2025207.1"/>
    </source>
</evidence>
<feature type="domain" description="RND related barrel-sandwich hybrid" evidence="3">
    <location>
        <begin position="64"/>
        <end position="256"/>
    </location>
</feature>
<name>A0ABS4KBQ3_9FIRM</name>
<dbReference type="Pfam" id="PF26011">
    <property type="entry name" value="Beta-barrel_RND_rel"/>
    <property type="match status" value="1"/>
</dbReference>
<proteinExistence type="predicted"/>
<keyword evidence="1" id="KW-0472">Membrane</keyword>
<dbReference type="Proteomes" id="UP001519306">
    <property type="component" value="Unassembled WGS sequence"/>
</dbReference>
<dbReference type="InterPro" id="IPR058729">
    <property type="entry name" value="Beta-barrel_RND-rel"/>
</dbReference>
<keyword evidence="1" id="KW-1133">Transmembrane helix</keyword>